<reference evidence="2 3" key="1">
    <citation type="submission" date="2024-09" db="EMBL/GenBank/DDBJ databases">
        <authorList>
            <person name="Sun Q."/>
            <person name="Mori K."/>
        </authorList>
    </citation>
    <scope>NUCLEOTIDE SEQUENCE [LARGE SCALE GENOMIC DNA]</scope>
    <source>
        <strain evidence="2 3">KCTC 52403</strain>
    </source>
</reference>
<dbReference type="InterPro" id="IPR014158">
    <property type="entry name" value="T4SS_VirB5"/>
</dbReference>
<evidence type="ECO:0000256" key="1">
    <source>
        <dbReference type="SAM" id="Coils"/>
    </source>
</evidence>
<accession>A0ABV6SSZ0</accession>
<dbReference type="InterPro" id="IPR023220">
    <property type="entry name" value="T4SS_VirB5-domain"/>
</dbReference>
<comment type="caution">
    <text evidence="2">The sequence shown here is derived from an EMBL/GenBank/DDBJ whole genome shotgun (WGS) entry which is preliminary data.</text>
</comment>
<gene>
    <name evidence="2" type="ORF">ACFFFU_02145</name>
</gene>
<proteinExistence type="predicted"/>
<dbReference type="Pfam" id="PF07996">
    <property type="entry name" value="T4SS"/>
    <property type="match status" value="1"/>
</dbReference>
<dbReference type="Proteomes" id="UP001589898">
    <property type="component" value="Unassembled WGS sequence"/>
</dbReference>
<keyword evidence="1" id="KW-0175">Coiled coil</keyword>
<organism evidence="2 3">
    <name type="scientific">Luteimonas padinae</name>
    <dbReference type="NCBI Taxonomy" id="1714359"/>
    <lineage>
        <taxon>Bacteria</taxon>
        <taxon>Pseudomonadati</taxon>
        <taxon>Pseudomonadota</taxon>
        <taxon>Gammaproteobacteria</taxon>
        <taxon>Lysobacterales</taxon>
        <taxon>Lysobacteraceae</taxon>
        <taxon>Luteimonas</taxon>
    </lineage>
</organism>
<dbReference type="CDD" id="cd14262">
    <property type="entry name" value="VirB5_like"/>
    <property type="match status" value="1"/>
</dbReference>
<dbReference type="Gene3D" id="1.20.58.430">
    <property type="entry name" value="Type IV secretion system, VirB5-domain"/>
    <property type="match status" value="1"/>
</dbReference>
<sequence length="230" mass="24771">MKIKALIFSIALGVTAIGGVVSTLPVRASGIPVLDVANLMNAIQQYTQMVEQLAQLQAQLQQAKQQYESLTGNRGLGGIMPENYTSTVPRNWQETLAAMEGGGSIGSLATSIAEQASQLDDEHFNGVLDEVTASLRSNLEHDASAQALNAQIYDNSGDRFERLQGLMGEINSAQDMKAIADLQARLQVETGMLTNELIKLQAMNAMIAKRNSIQESEAIQSGFRLRAGGY</sequence>
<dbReference type="EMBL" id="JBHLTF010000005">
    <property type="protein sequence ID" value="MFC0716563.1"/>
    <property type="molecule type" value="Genomic_DNA"/>
</dbReference>
<name>A0ABV6SSZ0_9GAMM</name>
<dbReference type="RefSeq" id="WP_189496061.1">
    <property type="nucleotide sequence ID" value="NZ_BMZT01000004.1"/>
</dbReference>
<evidence type="ECO:0000313" key="3">
    <source>
        <dbReference type="Proteomes" id="UP001589898"/>
    </source>
</evidence>
<evidence type="ECO:0000313" key="2">
    <source>
        <dbReference type="EMBL" id="MFC0716563.1"/>
    </source>
</evidence>
<protein>
    <submittedName>
        <fullName evidence="2">Type IV secretion system protein</fullName>
    </submittedName>
</protein>
<dbReference type="SUPFAM" id="SSF101082">
    <property type="entry name" value="Typo IV secretion system protein TraC"/>
    <property type="match status" value="1"/>
</dbReference>
<keyword evidence="3" id="KW-1185">Reference proteome</keyword>
<feature type="coiled-coil region" evidence="1">
    <location>
        <begin position="36"/>
        <end position="73"/>
    </location>
</feature>